<dbReference type="PANTHER" id="PTHR11845">
    <property type="entry name" value="5'-DEOXYNUCLEOTIDASE HDDC2"/>
    <property type="match status" value="1"/>
</dbReference>
<organism evidence="4 5">
    <name type="scientific">Pontibacter flavimaris</name>
    <dbReference type="NCBI Taxonomy" id="1797110"/>
    <lineage>
        <taxon>Bacteria</taxon>
        <taxon>Pseudomonadati</taxon>
        <taxon>Bacteroidota</taxon>
        <taxon>Cytophagia</taxon>
        <taxon>Cytophagales</taxon>
        <taxon>Hymenobacteraceae</taxon>
        <taxon>Pontibacter</taxon>
    </lineage>
</organism>
<keyword evidence="5" id="KW-1185">Reference proteome</keyword>
<dbReference type="Proteomes" id="UP000186551">
    <property type="component" value="Unassembled WGS sequence"/>
</dbReference>
<evidence type="ECO:0000259" key="3">
    <source>
        <dbReference type="Pfam" id="PF13023"/>
    </source>
</evidence>
<reference evidence="4 5" key="1">
    <citation type="submission" date="2016-03" db="EMBL/GenBank/DDBJ databases">
        <title>Genome sequence of Pontibacter sp. nov., of the family cytophagaceae, isolated from marine sediment of the Yellow Sea, China.</title>
        <authorList>
            <person name="Zhang G."/>
            <person name="Zhang R."/>
        </authorList>
    </citation>
    <scope>NUCLEOTIDE SEQUENCE [LARGE SCALE GENOMIC DNA]</scope>
    <source>
        <strain evidence="4 5">S10-8</strain>
    </source>
</reference>
<dbReference type="Gene3D" id="1.10.3210.10">
    <property type="entry name" value="Hypothetical protein af1432"/>
    <property type="match status" value="1"/>
</dbReference>
<evidence type="ECO:0000313" key="5">
    <source>
        <dbReference type="Proteomes" id="UP000186551"/>
    </source>
</evidence>
<evidence type="ECO:0000256" key="2">
    <source>
        <dbReference type="ARBA" id="ARBA00022801"/>
    </source>
</evidence>
<name>A0A1Q5PCR9_9BACT</name>
<dbReference type="PANTHER" id="PTHR11845:SF13">
    <property type="entry name" value="5'-DEOXYNUCLEOTIDASE HDDC2"/>
    <property type="match status" value="1"/>
</dbReference>
<protein>
    <submittedName>
        <fullName evidence="4">HAD family hydrolase</fullName>
    </submittedName>
</protein>
<dbReference type="Pfam" id="PF13023">
    <property type="entry name" value="HD_3"/>
    <property type="match status" value="1"/>
</dbReference>
<keyword evidence="1" id="KW-0479">Metal-binding</keyword>
<proteinExistence type="predicted"/>
<accession>A0A1Q5PCR9</accession>
<dbReference type="SUPFAM" id="SSF109604">
    <property type="entry name" value="HD-domain/PDEase-like"/>
    <property type="match status" value="1"/>
</dbReference>
<dbReference type="STRING" id="1797110.A3841_16910"/>
<dbReference type="GO" id="GO:0046872">
    <property type="term" value="F:metal ion binding"/>
    <property type="evidence" value="ECO:0007669"/>
    <property type="project" value="UniProtKB-KW"/>
</dbReference>
<dbReference type="EMBL" id="LVWA01000005">
    <property type="protein sequence ID" value="OKL40038.1"/>
    <property type="molecule type" value="Genomic_DNA"/>
</dbReference>
<gene>
    <name evidence="4" type="ORF">A3841_16910</name>
</gene>
<evidence type="ECO:0000313" key="4">
    <source>
        <dbReference type="EMBL" id="OKL40038.1"/>
    </source>
</evidence>
<keyword evidence="2 4" id="KW-0378">Hydrolase</keyword>
<evidence type="ECO:0000256" key="1">
    <source>
        <dbReference type="ARBA" id="ARBA00022723"/>
    </source>
</evidence>
<dbReference type="GO" id="GO:0005737">
    <property type="term" value="C:cytoplasm"/>
    <property type="evidence" value="ECO:0007669"/>
    <property type="project" value="TreeGrafter"/>
</dbReference>
<dbReference type="OrthoDB" id="9796032at2"/>
<dbReference type="AlphaFoldDB" id="A0A1Q5PCR9"/>
<sequence>MKEQLRQVLEVLNLAEKLKYELRHSWLSNGRQESVAEHTWRMSLMVVLLEPYLDHEIEVARTLKMVIIHDLVEAEAGDVPAFEVNTPELKEQKRRRELQAIENLRHTLGNGLGQHVYELWHEFEDKLTYEARVANALDKLEVRLQHNNADISTWLEVEQESVFLMGQHTEFDACLHQLKELIEAQAVQKMETAGISVAAVKQRLISKPQIAV</sequence>
<feature type="domain" description="HD" evidence="3">
    <location>
        <begin position="15"/>
        <end position="167"/>
    </location>
</feature>
<comment type="caution">
    <text evidence="4">The sequence shown here is derived from an EMBL/GenBank/DDBJ whole genome shotgun (WGS) entry which is preliminary data.</text>
</comment>
<dbReference type="InterPro" id="IPR006674">
    <property type="entry name" value="HD_domain"/>
</dbReference>
<dbReference type="RefSeq" id="WP_073852147.1">
    <property type="nucleotide sequence ID" value="NZ_LVWA01000005.1"/>
</dbReference>
<dbReference type="InterPro" id="IPR039356">
    <property type="entry name" value="YfbR/HDDC2"/>
</dbReference>
<dbReference type="GO" id="GO:0002953">
    <property type="term" value="F:5'-deoxynucleotidase activity"/>
    <property type="evidence" value="ECO:0007669"/>
    <property type="project" value="InterPro"/>
</dbReference>